<feature type="domain" description="WxL" evidence="2">
    <location>
        <begin position="51"/>
        <end position="191"/>
    </location>
</feature>
<feature type="chain" id="PRO_5038386750" evidence="1">
    <location>
        <begin position="21"/>
        <end position="193"/>
    </location>
</feature>
<keyword evidence="1" id="KW-0732">Signal</keyword>
<name>A0A9D1QV09_9LACO</name>
<proteinExistence type="predicted"/>
<evidence type="ECO:0000256" key="1">
    <source>
        <dbReference type="SAM" id="SignalP"/>
    </source>
</evidence>
<evidence type="ECO:0000313" key="3">
    <source>
        <dbReference type="EMBL" id="HIW72516.1"/>
    </source>
</evidence>
<reference evidence="3" key="1">
    <citation type="journal article" date="2021" name="PeerJ">
        <title>Extensive microbial diversity within the chicken gut microbiome revealed by metagenomics and culture.</title>
        <authorList>
            <person name="Gilroy R."/>
            <person name="Ravi A."/>
            <person name="Getino M."/>
            <person name="Pursley I."/>
            <person name="Horton D.L."/>
            <person name="Alikhan N.F."/>
            <person name="Baker D."/>
            <person name="Gharbi K."/>
            <person name="Hall N."/>
            <person name="Watson M."/>
            <person name="Adriaenssens E.M."/>
            <person name="Foster-Nyarko E."/>
            <person name="Jarju S."/>
            <person name="Secka A."/>
            <person name="Antonio M."/>
            <person name="Oren A."/>
            <person name="Chaudhuri R.R."/>
            <person name="La Ragione R."/>
            <person name="Hildebrand F."/>
            <person name="Pallen M.J."/>
        </authorList>
    </citation>
    <scope>NUCLEOTIDE SEQUENCE</scope>
    <source>
        <strain evidence="3">CHK173-259</strain>
    </source>
</reference>
<protein>
    <submittedName>
        <fullName evidence="3">WxL domain-containing protein</fullName>
    </submittedName>
</protein>
<sequence length="193" mass="20534">MALATLGIVLPLTGTLGVRAAETATPTSGAKVNVKVKPGEFTFKQQDSQAMVPSFSFSDAQVSNENQQLELSNKANEKISVNNYSGTGEAWQVNAKLSALSLTNDNKKDATISGAYISMTPSQTSNVASPKTITPQEFTAGAESTPLLKFDKNEGMGSIEFSLTNVTLNLPKITWQGSYTADLTYTLTKTPTN</sequence>
<evidence type="ECO:0000259" key="2">
    <source>
        <dbReference type="Pfam" id="PF13731"/>
    </source>
</evidence>
<reference evidence="3" key="2">
    <citation type="submission" date="2021-04" db="EMBL/GenBank/DDBJ databases">
        <authorList>
            <person name="Gilroy R."/>
        </authorList>
    </citation>
    <scope>NUCLEOTIDE SEQUENCE</scope>
    <source>
        <strain evidence="3">CHK173-259</strain>
    </source>
</reference>
<dbReference type="InterPro" id="IPR027994">
    <property type="entry name" value="WxL_dom"/>
</dbReference>
<dbReference type="EMBL" id="DXGJ01000062">
    <property type="protein sequence ID" value="HIW72516.1"/>
    <property type="molecule type" value="Genomic_DNA"/>
</dbReference>
<dbReference type="Pfam" id="PF13731">
    <property type="entry name" value="WxL"/>
    <property type="match status" value="1"/>
</dbReference>
<comment type="caution">
    <text evidence="3">The sequence shown here is derived from an EMBL/GenBank/DDBJ whole genome shotgun (WGS) entry which is preliminary data.</text>
</comment>
<dbReference type="Proteomes" id="UP000886822">
    <property type="component" value="Unassembled WGS sequence"/>
</dbReference>
<feature type="signal peptide" evidence="1">
    <location>
        <begin position="1"/>
        <end position="20"/>
    </location>
</feature>
<dbReference type="AlphaFoldDB" id="A0A9D1QV09"/>
<gene>
    <name evidence="3" type="ORF">H9875_07820</name>
</gene>
<accession>A0A9D1QV09</accession>
<organism evidence="3 4">
    <name type="scientific">Candidatus Levilactobacillus faecigallinarum</name>
    <dbReference type="NCBI Taxonomy" id="2838638"/>
    <lineage>
        <taxon>Bacteria</taxon>
        <taxon>Bacillati</taxon>
        <taxon>Bacillota</taxon>
        <taxon>Bacilli</taxon>
        <taxon>Lactobacillales</taxon>
        <taxon>Lactobacillaceae</taxon>
        <taxon>Levilactobacillus</taxon>
    </lineage>
</organism>
<evidence type="ECO:0000313" key="4">
    <source>
        <dbReference type="Proteomes" id="UP000886822"/>
    </source>
</evidence>